<dbReference type="PANTHER" id="PTHR47706">
    <property type="entry name" value="NMRA-LIKE FAMILY PROTEIN"/>
    <property type="match status" value="1"/>
</dbReference>
<evidence type="ECO:0000256" key="3">
    <source>
        <dbReference type="ARBA" id="ARBA00023002"/>
    </source>
</evidence>
<evidence type="ECO:0000256" key="1">
    <source>
        <dbReference type="ARBA" id="ARBA00005725"/>
    </source>
</evidence>
<reference evidence="5" key="2">
    <citation type="submission" date="2020-05" db="EMBL/GenBank/DDBJ databases">
        <authorList>
            <person name="Kim H.-S."/>
            <person name="Proctor R.H."/>
            <person name="Brown D.W."/>
        </authorList>
    </citation>
    <scope>NUCLEOTIDE SEQUENCE</scope>
    <source>
        <strain evidence="5">NRRL 20472</strain>
    </source>
</reference>
<organism evidence="5 6">
    <name type="scientific">Fusarium sarcochroum</name>
    <dbReference type="NCBI Taxonomy" id="1208366"/>
    <lineage>
        <taxon>Eukaryota</taxon>
        <taxon>Fungi</taxon>
        <taxon>Dikarya</taxon>
        <taxon>Ascomycota</taxon>
        <taxon>Pezizomycotina</taxon>
        <taxon>Sordariomycetes</taxon>
        <taxon>Hypocreomycetidae</taxon>
        <taxon>Hypocreales</taxon>
        <taxon>Nectriaceae</taxon>
        <taxon>Fusarium</taxon>
        <taxon>Fusarium lateritium species complex</taxon>
    </lineage>
</organism>
<dbReference type="InterPro" id="IPR051609">
    <property type="entry name" value="NmrA/Isoflavone_reductase-like"/>
</dbReference>
<dbReference type="Pfam" id="PF13460">
    <property type="entry name" value="NAD_binding_10"/>
    <property type="match status" value="1"/>
</dbReference>
<dbReference type="InterPro" id="IPR036291">
    <property type="entry name" value="NAD(P)-bd_dom_sf"/>
</dbReference>
<proteinExistence type="inferred from homology"/>
<keyword evidence="3" id="KW-0560">Oxidoreductase</keyword>
<accession>A0A8H4TZJ6</accession>
<evidence type="ECO:0000259" key="4">
    <source>
        <dbReference type="Pfam" id="PF13460"/>
    </source>
</evidence>
<evidence type="ECO:0000256" key="2">
    <source>
        <dbReference type="ARBA" id="ARBA00022857"/>
    </source>
</evidence>
<sequence>MKVIAVAGGTGHVGRPIVETLAESASFKVLVLGRKAPDETKGGLPVSTTYLQVDYANVEALAHLLKQHNVHTLISTIQITGETASSAQVNLISASDKSSAVKRFIISAWGALPNEQYLPSATICTRLPSANASPRSPTATFHAASIARLRQTNIEWTQFAVGFFLDYYGLPKIKTHLPMLTFALDIANREAAIPGTGDEAISFTYTYDMAKFVAAFLKEPKWEELTVCYGERTTWNKFLKVAEEVIGEPFQVTYDSAESLQRGEVTELPSHKTELAASSFPEVIARQLLAILGMWAANGQFDIRHKNSLNARYPDIQPMTIQEMLLCGKE</sequence>
<dbReference type="OrthoDB" id="10000533at2759"/>
<dbReference type="PANTHER" id="PTHR47706:SF4">
    <property type="entry name" value="NMRA-LIKE DOMAIN-CONTAINING PROTEIN"/>
    <property type="match status" value="1"/>
</dbReference>
<evidence type="ECO:0000313" key="6">
    <source>
        <dbReference type="Proteomes" id="UP000622797"/>
    </source>
</evidence>
<comment type="caution">
    <text evidence="5">The sequence shown here is derived from an EMBL/GenBank/DDBJ whole genome shotgun (WGS) entry which is preliminary data.</text>
</comment>
<gene>
    <name evidence="5" type="ORF">FSARC_5317</name>
</gene>
<dbReference type="SUPFAM" id="SSF51735">
    <property type="entry name" value="NAD(P)-binding Rossmann-fold domains"/>
    <property type="match status" value="1"/>
</dbReference>
<dbReference type="EMBL" id="JABEXW010000256">
    <property type="protein sequence ID" value="KAF4967026.1"/>
    <property type="molecule type" value="Genomic_DNA"/>
</dbReference>
<dbReference type="GO" id="GO:0016491">
    <property type="term" value="F:oxidoreductase activity"/>
    <property type="evidence" value="ECO:0007669"/>
    <property type="project" value="UniProtKB-KW"/>
</dbReference>
<comment type="similarity">
    <text evidence="1">Belongs to the NmrA-type oxidoreductase family. Isoflavone reductase subfamily.</text>
</comment>
<dbReference type="Proteomes" id="UP000622797">
    <property type="component" value="Unassembled WGS sequence"/>
</dbReference>
<keyword evidence="2" id="KW-0521">NADP</keyword>
<dbReference type="Gene3D" id="3.40.50.720">
    <property type="entry name" value="NAD(P)-binding Rossmann-like Domain"/>
    <property type="match status" value="1"/>
</dbReference>
<dbReference type="InterPro" id="IPR016040">
    <property type="entry name" value="NAD(P)-bd_dom"/>
</dbReference>
<evidence type="ECO:0000313" key="5">
    <source>
        <dbReference type="EMBL" id="KAF4967026.1"/>
    </source>
</evidence>
<dbReference type="Gene3D" id="3.90.25.10">
    <property type="entry name" value="UDP-galactose 4-epimerase, domain 1"/>
    <property type="match status" value="1"/>
</dbReference>
<name>A0A8H4TZJ6_9HYPO</name>
<protein>
    <recommendedName>
        <fullName evidence="4">NAD(P)-binding domain-containing protein</fullName>
    </recommendedName>
</protein>
<feature type="domain" description="NAD(P)-binding" evidence="4">
    <location>
        <begin position="8"/>
        <end position="165"/>
    </location>
</feature>
<keyword evidence="6" id="KW-1185">Reference proteome</keyword>
<dbReference type="AlphaFoldDB" id="A0A8H4TZJ6"/>
<reference evidence="5" key="1">
    <citation type="journal article" date="2020" name="BMC Genomics">
        <title>Correction to: Identification and distribution of gene clusters required for synthesis of sphingolipid metabolism inhibitors in diverse species of the filamentous fungus Fusarium.</title>
        <authorList>
            <person name="Kim H.S."/>
            <person name="Lohmar J.M."/>
            <person name="Busman M."/>
            <person name="Brown D.W."/>
            <person name="Naumann T.A."/>
            <person name="Divon H.H."/>
            <person name="Lysoe E."/>
            <person name="Uhlig S."/>
            <person name="Proctor R.H."/>
        </authorList>
    </citation>
    <scope>NUCLEOTIDE SEQUENCE</scope>
    <source>
        <strain evidence="5">NRRL 20472</strain>
    </source>
</reference>